<dbReference type="Proteomes" id="UP000297649">
    <property type="component" value="Unassembled WGS sequence"/>
</dbReference>
<dbReference type="AlphaFoldDB" id="A0A6H3P0J0"/>
<protein>
    <submittedName>
        <fullName evidence="1">Uncharacterized protein</fullName>
    </submittedName>
</protein>
<dbReference type="RefSeq" id="WP_135745580.1">
    <property type="nucleotide sequence ID" value="NZ_JAMQPW010000001.1"/>
</dbReference>
<sequence length="510" mass="55532">MNFFYLVTVLFTIFTLSCKLNLNNPSDPRSKDFFLTNLLKAFLLSDPCLNFQTWKKTYGTGVYKTTGSDLIILSNGDYLVSGITREYIVPGSPTGVTNNFAGSPGINLNTFLMRVSRTNGEILWVDYLGEAGIEVSYRPKLRKYSNGDISAAFIVKGAEQPGTINAKSGVGTTSALFVGRIREDGTRVWFTYLDSASIGDFVVSAMDTSNRLHVFIENLGGSPAHTSFVDGPAISNSSLGGSSDSDTIHLIVNENGAMNFQRFFTSAGGDFIFGAEANANGLFVTGTSSQGANGTTHPNATYQMPFVMKLNETDGTTIWYQYFGTTMELDYGASRFFLKDDMIYMIGSGRYTYGNPVEPIIGADGTNKHFILTKLNTSGSVLWNSFLGNAAENVMDTTESEPILLSNSQLLIRMQTTAINGQFSSLPDSITGSGSGPYTLADVFVNSQQGTFNRFHYSSNLSLPAMEQTDKIREVCSGKLTRLNYTRFTTTPPIEATQLSIENVSVPSIL</sequence>
<proteinExistence type="predicted"/>
<gene>
    <name evidence="1" type="ORF">EHR08_06615</name>
</gene>
<reference evidence="1" key="1">
    <citation type="journal article" date="2019" name="PLoS Negl. Trop. Dis.">
        <title>Revisiting the worldwide diversity of Leptospira species in the environment.</title>
        <authorList>
            <person name="Vincent A.T."/>
            <person name="Schiettekatte O."/>
            <person name="Bourhy P."/>
            <person name="Veyrier F.J."/>
            <person name="Picardeau M."/>
        </authorList>
    </citation>
    <scope>NUCLEOTIDE SEQUENCE [LARGE SCALE GENOMIC DNA]</scope>
    <source>
        <strain evidence="1">201601109</strain>
    </source>
</reference>
<organism evidence="1 2">
    <name type="scientific">Leptospira bandrabouensis</name>
    <dbReference type="NCBI Taxonomy" id="2484903"/>
    <lineage>
        <taxon>Bacteria</taxon>
        <taxon>Pseudomonadati</taxon>
        <taxon>Spirochaetota</taxon>
        <taxon>Spirochaetia</taxon>
        <taxon>Leptospirales</taxon>
        <taxon>Leptospiraceae</taxon>
        <taxon>Leptospira</taxon>
    </lineage>
</organism>
<evidence type="ECO:0000313" key="1">
    <source>
        <dbReference type="EMBL" id="TGN15944.1"/>
    </source>
</evidence>
<accession>A0A6H3P0J0</accession>
<keyword evidence="2" id="KW-1185">Reference proteome</keyword>
<evidence type="ECO:0000313" key="2">
    <source>
        <dbReference type="Proteomes" id="UP000297649"/>
    </source>
</evidence>
<comment type="caution">
    <text evidence="1">The sequence shown here is derived from an EMBL/GenBank/DDBJ whole genome shotgun (WGS) entry which is preliminary data.</text>
</comment>
<name>A0A6H3P0J0_9LEPT</name>
<dbReference type="EMBL" id="RQHU01000005">
    <property type="protein sequence ID" value="TGN15944.1"/>
    <property type="molecule type" value="Genomic_DNA"/>
</dbReference>
<dbReference type="OrthoDB" id="327358at2"/>